<evidence type="ECO:0000313" key="3">
    <source>
        <dbReference type="EMBL" id="MFD0282859.1"/>
    </source>
</evidence>
<reference evidence="4" key="1">
    <citation type="journal article" date="2019" name="Int. J. Syst. Evol. Microbiol.">
        <title>The Global Catalogue of Microorganisms (GCM) 10K type strain sequencing project: providing services to taxonomists for standard genome sequencing and annotation.</title>
        <authorList>
            <consortium name="The Broad Institute Genomics Platform"/>
            <consortium name="The Broad Institute Genome Sequencing Center for Infectious Disease"/>
            <person name="Wu L."/>
            <person name="Ma J."/>
        </authorList>
    </citation>
    <scope>NUCLEOTIDE SEQUENCE [LARGE SCALE GENOMIC DNA]</scope>
    <source>
        <strain evidence="4">CGMCC 4.7198</strain>
    </source>
</reference>
<organism evidence="3 4">
    <name type="scientific">Streptomyces lutosisoli</name>
    <dbReference type="NCBI Taxonomy" id="2665721"/>
    <lineage>
        <taxon>Bacteria</taxon>
        <taxon>Bacillati</taxon>
        <taxon>Actinomycetota</taxon>
        <taxon>Actinomycetes</taxon>
        <taxon>Kitasatosporales</taxon>
        <taxon>Streptomycetaceae</taxon>
        <taxon>Streptomyces</taxon>
    </lineage>
</organism>
<evidence type="ECO:0000313" key="4">
    <source>
        <dbReference type="Proteomes" id="UP001596957"/>
    </source>
</evidence>
<proteinExistence type="predicted"/>
<evidence type="ECO:0000256" key="1">
    <source>
        <dbReference type="SAM" id="MobiDB-lite"/>
    </source>
</evidence>
<dbReference type="RefSeq" id="WP_381249544.1">
    <property type="nucleotide sequence ID" value="NZ_JBHTBI010000004.1"/>
</dbReference>
<keyword evidence="2" id="KW-0732">Signal</keyword>
<accession>A0ABW2VGP0</accession>
<evidence type="ECO:0000256" key="2">
    <source>
        <dbReference type="SAM" id="SignalP"/>
    </source>
</evidence>
<feature type="region of interest" description="Disordered" evidence="1">
    <location>
        <begin position="132"/>
        <end position="215"/>
    </location>
</feature>
<name>A0ABW2VGP0_9ACTN</name>
<feature type="signal peptide" evidence="2">
    <location>
        <begin position="1"/>
        <end position="31"/>
    </location>
</feature>
<keyword evidence="4" id="KW-1185">Reference proteome</keyword>
<protein>
    <submittedName>
        <fullName evidence="3">SH3 domain-containing protein</fullName>
    </submittedName>
</protein>
<gene>
    <name evidence="3" type="ORF">ACFQZP_14420</name>
</gene>
<comment type="caution">
    <text evidence="3">The sequence shown here is derived from an EMBL/GenBank/DDBJ whole genome shotgun (WGS) entry which is preliminary data.</text>
</comment>
<sequence length="215" mass="22549">MRRTPALRTLAAALFTGGVLTTAVVGTPAAAAPSAHTSGGDGSNSSVWGTVVSRGDLNLRLQPTWNSPVVGRLSPGAHDRVECAATGQRVFGNSDWYWLVGAHAWASAAFVRTGRQWVPSCSDPCPDSNDGYWNNSNGNDNSGWNGGSGGSNSSNWNDNNSSWNNDNSSWNSDPCNDPGWSSSGSGTWSFSVSGSWSWSLTGSSSSSWDWVPGGR</sequence>
<feature type="compositionally biased region" description="Low complexity" evidence="1">
    <location>
        <begin position="151"/>
        <end position="208"/>
    </location>
</feature>
<dbReference type="Proteomes" id="UP001596957">
    <property type="component" value="Unassembled WGS sequence"/>
</dbReference>
<dbReference type="EMBL" id="JBHTEC010000001">
    <property type="protein sequence ID" value="MFD0282859.1"/>
    <property type="molecule type" value="Genomic_DNA"/>
</dbReference>
<feature type="chain" id="PRO_5045732531" evidence="2">
    <location>
        <begin position="32"/>
        <end position="215"/>
    </location>
</feature>
<feature type="compositionally biased region" description="Low complexity" evidence="1">
    <location>
        <begin position="132"/>
        <end position="143"/>
    </location>
</feature>